<feature type="domain" description="TonB-dependent receptor plug" evidence="15">
    <location>
        <begin position="68"/>
        <end position="177"/>
    </location>
</feature>
<evidence type="ECO:0000256" key="7">
    <source>
        <dbReference type="ARBA" id="ARBA00023077"/>
    </source>
</evidence>
<dbReference type="Proteomes" id="UP001500631">
    <property type="component" value="Unassembled WGS sequence"/>
</dbReference>
<keyword evidence="6" id="KW-0406">Ion transport</keyword>
<evidence type="ECO:0000256" key="3">
    <source>
        <dbReference type="ARBA" id="ARBA00022452"/>
    </source>
</evidence>
<evidence type="ECO:0000256" key="10">
    <source>
        <dbReference type="PROSITE-ProRule" id="PRU01360"/>
    </source>
</evidence>
<dbReference type="SUPFAM" id="SSF56935">
    <property type="entry name" value="Porins"/>
    <property type="match status" value="1"/>
</dbReference>
<protein>
    <submittedName>
        <fullName evidence="16">Colicin FY TonB-dependent receptor YuiR</fullName>
    </submittedName>
</protein>
<evidence type="ECO:0000259" key="15">
    <source>
        <dbReference type="Pfam" id="PF07715"/>
    </source>
</evidence>
<feature type="region of interest" description="Disordered" evidence="12">
    <location>
        <begin position="278"/>
        <end position="309"/>
    </location>
</feature>
<keyword evidence="3 10" id="KW-1134">Transmembrane beta strand</keyword>
<dbReference type="PANTHER" id="PTHR30069:SF53">
    <property type="entry name" value="COLICIN I RECEPTOR-RELATED"/>
    <property type="match status" value="1"/>
</dbReference>
<keyword evidence="4 10" id="KW-0812">Transmembrane</keyword>
<dbReference type="Pfam" id="PF00593">
    <property type="entry name" value="TonB_dep_Rec_b-barrel"/>
    <property type="match status" value="1"/>
</dbReference>
<keyword evidence="2 10" id="KW-0813">Transport</keyword>
<evidence type="ECO:0000256" key="11">
    <source>
        <dbReference type="RuleBase" id="RU003357"/>
    </source>
</evidence>
<comment type="similarity">
    <text evidence="10 11">Belongs to the TonB-dependent receptor family.</text>
</comment>
<evidence type="ECO:0000256" key="1">
    <source>
        <dbReference type="ARBA" id="ARBA00004571"/>
    </source>
</evidence>
<organism evidence="16 17">
    <name type="scientific">Wohlfahrtiimonas larvae</name>
    <dbReference type="NCBI Taxonomy" id="1157986"/>
    <lineage>
        <taxon>Bacteria</taxon>
        <taxon>Pseudomonadati</taxon>
        <taxon>Pseudomonadota</taxon>
        <taxon>Gammaproteobacteria</taxon>
        <taxon>Cardiobacteriales</taxon>
        <taxon>Ignatzschineriaceae</taxon>
        <taxon>Wohlfahrtiimonas</taxon>
    </lineage>
</organism>
<proteinExistence type="inferred from homology"/>
<keyword evidence="7 11" id="KW-0798">TonB box</keyword>
<comment type="caution">
    <text evidence="16">The sequence shown here is derived from an EMBL/GenBank/DDBJ whole genome shotgun (WGS) entry which is preliminary data.</text>
</comment>
<feature type="signal peptide" evidence="13">
    <location>
        <begin position="1"/>
        <end position="29"/>
    </location>
</feature>
<dbReference type="InterPro" id="IPR037066">
    <property type="entry name" value="Plug_dom_sf"/>
</dbReference>
<keyword evidence="5 13" id="KW-0732">Signal</keyword>
<evidence type="ECO:0000256" key="12">
    <source>
        <dbReference type="SAM" id="MobiDB-lite"/>
    </source>
</evidence>
<accession>A0ABP9MFE2</accession>
<dbReference type="Gene3D" id="2.170.130.10">
    <property type="entry name" value="TonB-dependent receptor, plug domain"/>
    <property type="match status" value="1"/>
</dbReference>
<dbReference type="Pfam" id="PF07715">
    <property type="entry name" value="Plug"/>
    <property type="match status" value="1"/>
</dbReference>
<dbReference type="InterPro" id="IPR012910">
    <property type="entry name" value="Plug_dom"/>
</dbReference>
<keyword evidence="9 10" id="KW-0998">Cell outer membrane</keyword>
<reference evidence="17" key="1">
    <citation type="journal article" date="2019" name="Int. J. Syst. Evol. Microbiol.">
        <title>The Global Catalogue of Microorganisms (GCM) 10K type strain sequencing project: providing services to taxonomists for standard genome sequencing and annotation.</title>
        <authorList>
            <consortium name="The Broad Institute Genomics Platform"/>
            <consortium name="The Broad Institute Genome Sequencing Center for Infectious Disease"/>
            <person name="Wu L."/>
            <person name="Ma J."/>
        </authorList>
    </citation>
    <scope>NUCLEOTIDE SEQUENCE [LARGE SCALE GENOMIC DNA]</scope>
    <source>
        <strain evidence="17">JCM 18424</strain>
    </source>
</reference>
<feature type="region of interest" description="Disordered" evidence="12">
    <location>
        <begin position="129"/>
        <end position="148"/>
    </location>
</feature>
<dbReference type="CDD" id="cd01347">
    <property type="entry name" value="ligand_gated_channel"/>
    <property type="match status" value="1"/>
</dbReference>
<evidence type="ECO:0000313" key="16">
    <source>
        <dbReference type="EMBL" id="GAA5094887.1"/>
    </source>
</evidence>
<dbReference type="EMBL" id="BAABKE010000001">
    <property type="protein sequence ID" value="GAA5094887.1"/>
    <property type="molecule type" value="Genomic_DNA"/>
</dbReference>
<dbReference type="PROSITE" id="PS52016">
    <property type="entry name" value="TONB_DEPENDENT_REC_3"/>
    <property type="match status" value="1"/>
</dbReference>
<evidence type="ECO:0000256" key="8">
    <source>
        <dbReference type="ARBA" id="ARBA00023136"/>
    </source>
</evidence>
<feature type="domain" description="TonB-dependent receptor-like beta-barrel" evidence="14">
    <location>
        <begin position="299"/>
        <end position="667"/>
    </location>
</feature>
<keyword evidence="17" id="KW-1185">Reference proteome</keyword>
<feature type="chain" id="PRO_5047437296" evidence="13">
    <location>
        <begin position="30"/>
        <end position="694"/>
    </location>
</feature>
<gene>
    <name evidence="16" type="primary">yuiR</name>
    <name evidence="16" type="ORF">GCM10023338_03710</name>
</gene>
<dbReference type="InterPro" id="IPR036942">
    <property type="entry name" value="Beta-barrel_TonB_sf"/>
</dbReference>
<comment type="subcellular location">
    <subcellularLocation>
        <location evidence="1 10">Cell outer membrane</location>
        <topology evidence="1 10">Multi-pass membrane protein</topology>
    </subcellularLocation>
</comment>
<evidence type="ECO:0000256" key="6">
    <source>
        <dbReference type="ARBA" id="ARBA00023065"/>
    </source>
</evidence>
<evidence type="ECO:0000313" key="17">
    <source>
        <dbReference type="Proteomes" id="UP001500631"/>
    </source>
</evidence>
<dbReference type="InterPro" id="IPR039426">
    <property type="entry name" value="TonB-dep_rcpt-like"/>
</dbReference>
<name>A0ABP9MFE2_9GAMM</name>
<dbReference type="RefSeq" id="WP_077926191.1">
    <property type="nucleotide sequence ID" value="NZ_BAABKE010000001.1"/>
</dbReference>
<dbReference type="PANTHER" id="PTHR30069">
    <property type="entry name" value="TONB-DEPENDENT OUTER MEMBRANE RECEPTOR"/>
    <property type="match status" value="1"/>
</dbReference>
<dbReference type="InterPro" id="IPR000531">
    <property type="entry name" value="Beta-barrel_TonB"/>
</dbReference>
<keyword evidence="8 10" id="KW-0472">Membrane</keyword>
<keyword evidence="16" id="KW-0675">Receptor</keyword>
<evidence type="ECO:0000259" key="14">
    <source>
        <dbReference type="Pfam" id="PF00593"/>
    </source>
</evidence>
<dbReference type="Gene3D" id="2.40.170.20">
    <property type="entry name" value="TonB-dependent receptor, beta-barrel domain"/>
    <property type="match status" value="1"/>
</dbReference>
<evidence type="ECO:0000256" key="9">
    <source>
        <dbReference type="ARBA" id="ARBA00023237"/>
    </source>
</evidence>
<feature type="region of interest" description="Disordered" evidence="12">
    <location>
        <begin position="456"/>
        <end position="482"/>
    </location>
</feature>
<feature type="compositionally biased region" description="Polar residues" evidence="12">
    <location>
        <begin position="456"/>
        <end position="470"/>
    </location>
</feature>
<evidence type="ECO:0000256" key="13">
    <source>
        <dbReference type="SAM" id="SignalP"/>
    </source>
</evidence>
<evidence type="ECO:0000256" key="5">
    <source>
        <dbReference type="ARBA" id="ARBA00022729"/>
    </source>
</evidence>
<evidence type="ECO:0000256" key="2">
    <source>
        <dbReference type="ARBA" id="ARBA00022448"/>
    </source>
</evidence>
<sequence>MPYQTIQNHFKYSLVACALLSILSPITFAEEKTNSDNTIEELENFSPETSAIDLSKVVVTAGGFSQEVKSAPASISVVTQQEMQEAPFRDISEALKDIPGVNVSGRGTSADIAIRGMGPQYTLFMVDGKRQSSRQSRPNGSEGFEQGWMPPLSAIERIEVVRGPMSSRYGSDAMGGVINVITKKVSDKWGGSLRLETTIEDESHTGNTQTTEFYLNGPLIKEMLGLQIFGKYSHQDEGKYTYNSAQNVIGGSSERRLHNLGGKLTFVPIKGHTFEVEAGTSTQRDEKTVGKSIEPSPRATNADDTHRRTNQSLRYLGEYDNGITSDLVITNEKTDNKFRKINVKNLDVNGNVIIPIDTHTITVGGQYRHEKLDATDNRVHNGPNKLTHKTFAFFLEDEWWMLDNFAITGGLRYDHDEKYGSNFTPRIYGVWNIDEAWTLKGGVSSGYSAPSLRQTSEVWGQQTGGRANQNDPRKRGMIVGNPDLKPEKTLNYEIGLNFSPNETLDTTATIFYTTFKDKIQIVDVKPRIKDHEPPYAGPDGLGYGFIQGYENADRAKSKGLELSARWKPIEDITLSGNYTWIRTEITKGKYKGAGFTQTPKHMLNIHADWQFMPQAHIWTKVNYRGKEISLNRDGGPGDRYPGYTTFDLGGSYKIDKHTSFYAGIYNIGNKKIKNTDLDHTIDGRRYWIGVNIDF</sequence>
<evidence type="ECO:0000256" key="4">
    <source>
        <dbReference type="ARBA" id="ARBA00022692"/>
    </source>
</evidence>